<keyword evidence="3" id="KW-1185">Reference proteome</keyword>
<feature type="transmembrane region" description="Helical" evidence="1">
    <location>
        <begin position="133"/>
        <end position="159"/>
    </location>
</feature>
<feature type="transmembrane region" description="Helical" evidence="1">
    <location>
        <begin position="6"/>
        <end position="21"/>
    </location>
</feature>
<reference evidence="2 3" key="1">
    <citation type="submission" date="2018-06" db="EMBL/GenBank/DDBJ databases">
        <title>The draft genome sequence of Crocinitomix sp. SM1701.</title>
        <authorList>
            <person name="Zhang X."/>
        </authorList>
    </citation>
    <scope>NUCLEOTIDE SEQUENCE [LARGE SCALE GENOMIC DNA]</scope>
    <source>
        <strain evidence="2 3">SM1701</strain>
    </source>
</reference>
<name>A0A2W1NFF2_9FLAO</name>
<dbReference type="EMBL" id="QKSB01000006">
    <property type="protein sequence ID" value="PZE16746.1"/>
    <property type="molecule type" value="Genomic_DNA"/>
</dbReference>
<feature type="transmembrane region" description="Helical" evidence="1">
    <location>
        <begin position="99"/>
        <end position="121"/>
    </location>
</feature>
<accession>A0A2W1NFF2</accession>
<dbReference type="RefSeq" id="WP_111063355.1">
    <property type="nucleotide sequence ID" value="NZ_JBHUCU010000007.1"/>
</dbReference>
<proteinExistence type="predicted"/>
<dbReference type="Proteomes" id="UP000249248">
    <property type="component" value="Unassembled WGS sequence"/>
</dbReference>
<keyword evidence="1" id="KW-0812">Transmembrane</keyword>
<evidence type="ECO:0000313" key="2">
    <source>
        <dbReference type="EMBL" id="PZE16746.1"/>
    </source>
</evidence>
<sequence>MKSNQIILFLIVMFFCLHGYAKRPDSTQCIILSHTSKNRTIKFENYEYIIVWVNNGNGLQQYEGLLNIQNDSIIQIKSETIALHEIIGFKKKSFRQKKVGKGFIIGGLTTATLGGIGFYVINHAEANTLGGFLYQILGVFVTGGMVLAGIIYTFVGVAIRESSESQKYTDDYYEAKIKWVKH</sequence>
<evidence type="ECO:0000313" key="3">
    <source>
        <dbReference type="Proteomes" id="UP000249248"/>
    </source>
</evidence>
<evidence type="ECO:0000256" key="1">
    <source>
        <dbReference type="SAM" id="Phobius"/>
    </source>
</evidence>
<gene>
    <name evidence="2" type="ORF">DNU06_10830</name>
</gene>
<keyword evidence="1" id="KW-1133">Transmembrane helix</keyword>
<comment type="caution">
    <text evidence="2">The sequence shown here is derived from an EMBL/GenBank/DDBJ whole genome shotgun (WGS) entry which is preliminary data.</text>
</comment>
<keyword evidence="1" id="KW-0472">Membrane</keyword>
<dbReference type="AlphaFoldDB" id="A0A2W1NFF2"/>
<protein>
    <submittedName>
        <fullName evidence="2">Uncharacterized protein</fullName>
    </submittedName>
</protein>
<organism evidence="2 3">
    <name type="scientific">Putridiphycobacter roseus</name>
    <dbReference type="NCBI Taxonomy" id="2219161"/>
    <lineage>
        <taxon>Bacteria</taxon>
        <taxon>Pseudomonadati</taxon>
        <taxon>Bacteroidota</taxon>
        <taxon>Flavobacteriia</taxon>
        <taxon>Flavobacteriales</taxon>
        <taxon>Crocinitomicaceae</taxon>
        <taxon>Putridiphycobacter</taxon>
    </lineage>
</organism>